<dbReference type="InterPro" id="IPR000055">
    <property type="entry name" value="Restrct_endonuc_typeI_TRD"/>
</dbReference>
<evidence type="ECO:0000256" key="6">
    <source>
        <dbReference type="ARBA" id="ARBA00022691"/>
    </source>
</evidence>
<organism evidence="13 14">
    <name type="scientific">Cupriavidus lacunae</name>
    <dbReference type="NCBI Taxonomy" id="2666307"/>
    <lineage>
        <taxon>Bacteria</taxon>
        <taxon>Pseudomonadati</taxon>
        <taxon>Pseudomonadota</taxon>
        <taxon>Betaproteobacteria</taxon>
        <taxon>Burkholderiales</taxon>
        <taxon>Burkholderiaceae</taxon>
        <taxon>Cupriavidus</taxon>
    </lineage>
</organism>
<dbReference type="InterPro" id="IPR003356">
    <property type="entry name" value="DNA_methylase_A-5"/>
</dbReference>
<keyword evidence="8" id="KW-0238">DNA-binding</keyword>
<dbReference type="SUPFAM" id="SSF53335">
    <property type="entry name" value="S-adenosyl-L-methionine-dependent methyltransferases"/>
    <property type="match status" value="1"/>
</dbReference>
<evidence type="ECO:0000256" key="3">
    <source>
        <dbReference type="ARBA" id="ARBA00011900"/>
    </source>
</evidence>
<accession>A0A370NQ68</accession>
<evidence type="ECO:0000256" key="10">
    <source>
        <dbReference type="SAM" id="MobiDB-lite"/>
    </source>
</evidence>
<dbReference type="PANTHER" id="PTHR42933">
    <property type="entry name" value="SLR6095 PROTEIN"/>
    <property type="match status" value="1"/>
</dbReference>
<dbReference type="Proteomes" id="UP000255165">
    <property type="component" value="Unassembled WGS sequence"/>
</dbReference>
<evidence type="ECO:0000259" key="11">
    <source>
        <dbReference type="Pfam" id="PF01420"/>
    </source>
</evidence>
<dbReference type="SUPFAM" id="SSF52540">
    <property type="entry name" value="P-loop containing nucleoside triphosphate hydrolases"/>
    <property type="match status" value="1"/>
</dbReference>
<evidence type="ECO:0000313" key="14">
    <source>
        <dbReference type="Proteomes" id="UP000255165"/>
    </source>
</evidence>
<dbReference type="InterPro" id="IPR027417">
    <property type="entry name" value="P-loop_NTPase"/>
</dbReference>
<comment type="catalytic activity">
    <reaction evidence="9">
        <text>a 2'-deoxyadenosine in DNA + S-adenosyl-L-methionine = an N(6)-methyl-2'-deoxyadenosine in DNA + S-adenosyl-L-homocysteine + H(+)</text>
        <dbReference type="Rhea" id="RHEA:15197"/>
        <dbReference type="Rhea" id="RHEA-COMP:12418"/>
        <dbReference type="Rhea" id="RHEA-COMP:12419"/>
        <dbReference type="ChEBI" id="CHEBI:15378"/>
        <dbReference type="ChEBI" id="CHEBI:57856"/>
        <dbReference type="ChEBI" id="CHEBI:59789"/>
        <dbReference type="ChEBI" id="CHEBI:90615"/>
        <dbReference type="ChEBI" id="CHEBI:90616"/>
        <dbReference type="EC" id="2.1.1.72"/>
    </reaction>
</comment>
<evidence type="ECO:0000256" key="7">
    <source>
        <dbReference type="ARBA" id="ARBA00022747"/>
    </source>
</evidence>
<feature type="domain" description="Type I restriction modification DNA specificity" evidence="11">
    <location>
        <begin position="492"/>
        <end position="651"/>
    </location>
</feature>
<evidence type="ECO:0000256" key="8">
    <source>
        <dbReference type="ARBA" id="ARBA00023125"/>
    </source>
</evidence>
<dbReference type="InterPro" id="IPR029063">
    <property type="entry name" value="SAM-dependent_MTases_sf"/>
</dbReference>
<evidence type="ECO:0000256" key="2">
    <source>
        <dbReference type="ARBA" id="ARBA00010923"/>
    </source>
</evidence>
<keyword evidence="7" id="KW-0680">Restriction system</keyword>
<feature type="region of interest" description="Disordered" evidence="10">
    <location>
        <begin position="419"/>
        <end position="442"/>
    </location>
</feature>
<gene>
    <name evidence="13" type="ORF">DN412_24160</name>
</gene>
<sequence length="1347" mass="146711">MSIVRDPLVLREECKHLVAALEAALTSALPNHDANTLIREAFATLLLLRWLSVAEAEQEAMAVFEERPYHPSLPTALQWPHLVQIDQPSDWAGFVSALVAHLERADPHCLNAAMAWLPRLAGPLRRLVRVHAVHVFDLIRWLDALPLDTPGERRTALELFDAVLAETSEAYDGQYQTPANIARLVAALAQPQPGERVYDPCFGSGNFLISAWREAERSRRTTQRPGALLDVAGVEINESAFLLGLTRLVLAGIEHPLLELGNSLEREAPSSLRQQGFDLVLANPPIGAKLPRDAGGHQHFAFPTSDSAGLFIQHALTQLKPQGRAVIVVPEGFLFRGGAERDLRRHLLERGQVEAVVGLPAGAFAPYTGVKGALLLLRRQGGAERVRMVAAASQFEASGRRKAPVIRAELARQLAQEVRRPELRTPSELPPGVPEGTPSSDGLARSVWEVKLDDLAATDWDLTPRRREEGGLDELLASLNEGAPGEQGLVLPLKDVAQVMAGRAVKSADLVDEPTELEERAPATPYLRIKDLNQGKVGRPSRWVRAELAAVERRWALLPGDVLVSKSGTIGKAAVVRNGAVGAIAGNGLYVLRPNHERLDPAFLVAYLASPNCQNWLAARSRGAVIQHLNRVVLDELPVPLPPLGLQARAAAQFREHGTDALNFLIQASASGEAERLATWLADFSNKLPVLAAGLDAPPPLRAMESLVAMAATPRRWLAQEDVSSDSARWLRPLVDTLEPLSGLAQIPPGPGLLSVLQDAERGVRVMLERASGHLPVEAQARAVAERLHAWLRELIDDLAGSAELRVTQAPPTLSTGSAAEFTLMLANAGALPLRAVQVTSEPDWGLIDSPYLAESGTLALTLRGDAPKQGERLALKLHWQARTLIGNNVSGSIEVMIQLVQAPPQAAEVSHVELGGSPYVTGSPLEPQHGHAVFYGRERLLEQLARQIITHGNVVLLEGNRRAGKTSILKHLEGRTAIPDWLAVYASLQGAEGASQAVGVPTAEVFRHIAFELAKGVATLGVETPLPDGSTVEGLTLFGANTLERLKESKRCRKACRSGIAEDSSFADFRDYLEVLLLVVESQGLGIVLMLDEFDKLQEGIDNGVTSPQVPENIRFLIQSYPKFSAILTGSRRLKRLREEYWSALYGLGTTIPVTALDVDSARRIVTEPVRDLLVFSDEAVDRVIETTARQPYLIQCLCNRIFDFASQTKTRSITLSVVEHAAAVLVRDNEHFATLWDFAARGPAMGGCRRQFILSLCALNFKRGNSISFGTLREQLVQVGVEADDAALDVDLAYLRELDLIELSGEIFDGHYRLAIPLMAQWIEQQHDADVVASRARIESEEEHA</sequence>
<evidence type="ECO:0000256" key="4">
    <source>
        <dbReference type="ARBA" id="ARBA00022603"/>
    </source>
</evidence>
<dbReference type="InterPro" id="IPR044946">
    <property type="entry name" value="Restrct_endonuc_typeI_TRD_sf"/>
</dbReference>
<keyword evidence="5" id="KW-0808">Transferase</keyword>
<dbReference type="GO" id="GO:0009307">
    <property type="term" value="P:DNA restriction-modification system"/>
    <property type="evidence" value="ECO:0007669"/>
    <property type="project" value="UniProtKB-KW"/>
</dbReference>
<evidence type="ECO:0000259" key="12">
    <source>
        <dbReference type="Pfam" id="PF02384"/>
    </source>
</evidence>
<dbReference type="GO" id="GO:0008170">
    <property type="term" value="F:N-methyltransferase activity"/>
    <property type="evidence" value="ECO:0007669"/>
    <property type="project" value="InterPro"/>
</dbReference>
<dbReference type="Pfam" id="PF02384">
    <property type="entry name" value="N6_Mtase"/>
    <property type="match status" value="1"/>
</dbReference>
<dbReference type="Gene3D" id="3.90.220.20">
    <property type="entry name" value="DNA methylase specificity domains"/>
    <property type="match status" value="1"/>
</dbReference>
<dbReference type="EMBL" id="QKWJ01000035">
    <property type="protein sequence ID" value="RDK07772.1"/>
    <property type="molecule type" value="Genomic_DNA"/>
</dbReference>
<reference evidence="14" key="1">
    <citation type="submission" date="2018-06" db="EMBL/GenBank/DDBJ databases">
        <authorList>
            <person name="Feng T."/>
            <person name="Jeon C.O."/>
        </authorList>
    </citation>
    <scope>NUCLEOTIDE SEQUENCE [LARGE SCALE GENOMIC DNA]</scope>
    <source>
        <strain evidence="14">S23</strain>
    </source>
</reference>
<evidence type="ECO:0000256" key="5">
    <source>
        <dbReference type="ARBA" id="ARBA00022679"/>
    </source>
</evidence>
<dbReference type="InterPro" id="IPR051537">
    <property type="entry name" value="DNA_Adenine_Mtase"/>
</dbReference>
<comment type="caution">
    <text evidence="13">The sequence shown here is derived from an EMBL/GenBank/DDBJ whole genome shotgun (WGS) entry which is preliminary data.</text>
</comment>
<dbReference type="GO" id="GO:0032259">
    <property type="term" value="P:methylation"/>
    <property type="evidence" value="ECO:0007669"/>
    <property type="project" value="UniProtKB-KW"/>
</dbReference>
<dbReference type="Pfam" id="PF01420">
    <property type="entry name" value="Methylase_S"/>
    <property type="match status" value="1"/>
</dbReference>
<evidence type="ECO:0000256" key="1">
    <source>
        <dbReference type="ARBA" id="ARBA00006594"/>
    </source>
</evidence>
<evidence type="ECO:0000256" key="9">
    <source>
        <dbReference type="ARBA" id="ARBA00047942"/>
    </source>
</evidence>
<dbReference type="Gene3D" id="3.40.50.150">
    <property type="entry name" value="Vaccinia Virus protein VP39"/>
    <property type="match status" value="1"/>
</dbReference>
<feature type="domain" description="DNA methylase adenine-specific" evidence="12">
    <location>
        <begin position="163"/>
        <end position="466"/>
    </location>
</feature>
<proteinExistence type="inferred from homology"/>
<dbReference type="EC" id="2.1.1.72" evidence="3"/>
<comment type="similarity">
    <text evidence="1">Belongs to the N(4)/N(6)-methyltransferase family.</text>
</comment>
<protein>
    <recommendedName>
        <fullName evidence="3">site-specific DNA-methyltransferase (adenine-specific)</fullName>
        <ecNumber evidence="3">2.1.1.72</ecNumber>
    </recommendedName>
</protein>
<dbReference type="GO" id="GO:0003677">
    <property type="term" value="F:DNA binding"/>
    <property type="evidence" value="ECO:0007669"/>
    <property type="project" value="UniProtKB-KW"/>
</dbReference>
<dbReference type="Gene3D" id="3.40.50.300">
    <property type="entry name" value="P-loop containing nucleotide triphosphate hydrolases"/>
    <property type="match status" value="1"/>
</dbReference>
<keyword evidence="4" id="KW-0489">Methyltransferase</keyword>
<dbReference type="PRINTS" id="PR00507">
    <property type="entry name" value="N12N6MTFRASE"/>
</dbReference>
<dbReference type="GO" id="GO:0009007">
    <property type="term" value="F:site-specific DNA-methyltransferase (adenine-specific) activity"/>
    <property type="evidence" value="ECO:0007669"/>
    <property type="project" value="UniProtKB-EC"/>
</dbReference>
<comment type="similarity">
    <text evidence="2">Belongs to the type-I restriction system S methylase family.</text>
</comment>
<keyword evidence="14" id="KW-1185">Reference proteome</keyword>
<name>A0A370NQ68_9BURK</name>
<keyword evidence="6" id="KW-0949">S-adenosyl-L-methionine</keyword>
<dbReference type="PANTHER" id="PTHR42933:SF3">
    <property type="entry name" value="TYPE I RESTRICTION ENZYME MJAVIII METHYLASE SUBUNIT"/>
    <property type="match status" value="1"/>
</dbReference>
<dbReference type="SUPFAM" id="SSF116734">
    <property type="entry name" value="DNA methylase specificity domain"/>
    <property type="match status" value="1"/>
</dbReference>
<evidence type="ECO:0000313" key="13">
    <source>
        <dbReference type="EMBL" id="RDK07772.1"/>
    </source>
</evidence>